<evidence type="ECO:0000313" key="11">
    <source>
        <dbReference type="Proteomes" id="UP000611762"/>
    </source>
</evidence>
<dbReference type="InterPro" id="IPR020598">
    <property type="entry name" value="rRNA_Ade_methylase_Trfase_N"/>
</dbReference>
<keyword evidence="4 7" id="KW-0808">Transferase</keyword>
<feature type="binding site" evidence="7 8">
    <location>
        <position position="54"/>
    </location>
    <ligand>
        <name>S-adenosyl-L-methionine</name>
        <dbReference type="ChEBI" id="CHEBI:59789"/>
    </ligand>
</feature>
<evidence type="ECO:0000256" key="1">
    <source>
        <dbReference type="ARBA" id="ARBA00022490"/>
    </source>
</evidence>
<dbReference type="SUPFAM" id="SSF53335">
    <property type="entry name" value="S-adenosyl-L-methionine-dependent methyltransferases"/>
    <property type="match status" value="1"/>
</dbReference>
<dbReference type="PROSITE" id="PS51689">
    <property type="entry name" value="SAM_RNA_A_N6_MT"/>
    <property type="match status" value="1"/>
</dbReference>
<dbReference type="FunFam" id="3.40.50.150:FF:000023">
    <property type="entry name" value="Ribosomal RNA small subunit methyltransferase A"/>
    <property type="match status" value="1"/>
</dbReference>
<dbReference type="PANTHER" id="PTHR11727">
    <property type="entry name" value="DIMETHYLADENOSINE TRANSFERASE"/>
    <property type="match status" value="1"/>
</dbReference>
<dbReference type="GO" id="GO:0003723">
    <property type="term" value="F:RNA binding"/>
    <property type="evidence" value="ECO:0007669"/>
    <property type="project" value="UniProtKB-UniRule"/>
</dbReference>
<gene>
    <name evidence="7 10" type="primary">rsmA</name>
    <name evidence="7" type="synonym">ksgA</name>
    <name evidence="10" type="ORF">H8698_00500</name>
</gene>
<keyword evidence="6 7" id="KW-0694">RNA-binding</keyword>
<dbReference type="Gene3D" id="1.10.8.100">
    <property type="entry name" value="Ribosomal RNA adenine dimethylase-like, domain 2"/>
    <property type="match status" value="1"/>
</dbReference>
<dbReference type="EMBL" id="JACRSU010000001">
    <property type="protein sequence ID" value="MBC8539455.1"/>
    <property type="molecule type" value="Genomic_DNA"/>
</dbReference>
<dbReference type="HAMAP" id="MF_00607">
    <property type="entry name" value="16SrRNA_methyltr_A"/>
    <property type="match status" value="1"/>
</dbReference>
<dbReference type="Gene3D" id="3.40.50.150">
    <property type="entry name" value="Vaccinia Virus protein VP39"/>
    <property type="match status" value="1"/>
</dbReference>
<feature type="binding site" evidence="7 8">
    <location>
        <position position="75"/>
    </location>
    <ligand>
        <name>S-adenosyl-L-methionine</name>
        <dbReference type="ChEBI" id="CHEBI:59789"/>
    </ligand>
</feature>
<comment type="caution">
    <text evidence="10">The sequence shown here is derived from an EMBL/GenBank/DDBJ whole genome shotgun (WGS) entry which is preliminary data.</text>
</comment>
<dbReference type="NCBIfam" id="TIGR00755">
    <property type="entry name" value="ksgA"/>
    <property type="match status" value="1"/>
</dbReference>
<sequence length="288" mass="31945">MKLNNRNVIKGQMNERGLKFNKALGQNFLIDDSILDKIVEASEIDADTNVLEIGPGAGALTCRLAAAAKKVAAVEIDTGLLPLLGENLSGFDNVNIIHGDIMDLSLKELFENEFESGPVKVVANLPYYITTPIVMKLLEENPGFESLVIMVQKEVAQRLTAHPGDKNCGAITYSVNFCCEAETVIDVPPEAFMPVPKVWSSVIKLTARQKPPVDVIDEQHFFTLIKAAFLMRRKTFLNCVSQNEVINVKKETLREILRELHISENIRGEALSLVQFSQISNAIIKRNL</sequence>
<dbReference type="Proteomes" id="UP000611762">
    <property type="component" value="Unassembled WGS sequence"/>
</dbReference>
<feature type="binding site" evidence="7 8">
    <location>
        <position position="27"/>
    </location>
    <ligand>
        <name>S-adenosyl-L-methionine</name>
        <dbReference type="ChEBI" id="CHEBI:59789"/>
    </ligand>
</feature>
<dbReference type="GO" id="GO:0052908">
    <property type="term" value="F:16S rRNA (adenine(1518)-N(6)/adenine(1519)-N(6))-dimethyltransferase activity"/>
    <property type="evidence" value="ECO:0007669"/>
    <property type="project" value="UniProtKB-EC"/>
</dbReference>
<comment type="similarity">
    <text evidence="7">Belongs to the class I-like SAM-binding methyltransferase superfamily. rRNA adenine N(6)-methyltransferase family. RsmA subfamily.</text>
</comment>
<dbReference type="PANTHER" id="PTHR11727:SF7">
    <property type="entry name" value="DIMETHYLADENOSINE TRANSFERASE-RELATED"/>
    <property type="match status" value="1"/>
</dbReference>
<evidence type="ECO:0000256" key="2">
    <source>
        <dbReference type="ARBA" id="ARBA00022552"/>
    </source>
</evidence>
<feature type="binding site" evidence="7 8">
    <location>
        <position position="124"/>
    </location>
    <ligand>
        <name>S-adenosyl-L-methionine</name>
        <dbReference type="ChEBI" id="CHEBI:59789"/>
    </ligand>
</feature>
<comment type="subcellular location">
    <subcellularLocation>
        <location evidence="7">Cytoplasm</location>
    </subcellularLocation>
</comment>
<dbReference type="InterPro" id="IPR011530">
    <property type="entry name" value="rRNA_adenine_dimethylase"/>
</dbReference>
<evidence type="ECO:0000256" key="6">
    <source>
        <dbReference type="ARBA" id="ARBA00022884"/>
    </source>
</evidence>
<dbReference type="InterPro" id="IPR023165">
    <property type="entry name" value="rRNA_Ade_diMease-like_C"/>
</dbReference>
<evidence type="ECO:0000313" key="10">
    <source>
        <dbReference type="EMBL" id="MBC8539455.1"/>
    </source>
</evidence>
<organism evidence="10 11">
    <name type="scientific">Congzhengia minquanensis</name>
    <dbReference type="NCBI Taxonomy" id="2763657"/>
    <lineage>
        <taxon>Bacteria</taxon>
        <taxon>Bacillati</taxon>
        <taxon>Bacillota</taxon>
        <taxon>Clostridia</taxon>
        <taxon>Eubacteriales</taxon>
        <taxon>Oscillospiraceae</taxon>
        <taxon>Congzhengia</taxon>
    </lineage>
</organism>
<accession>A0A926DIC4</accession>
<dbReference type="EC" id="2.1.1.182" evidence="7"/>
<keyword evidence="3 7" id="KW-0489">Methyltransferase</keyword>
<evidence type="ECO:0000256" key="3">
    <source>
        <dbReference type="ARBA" id="ARBA00022603"/>
    </source>
</evidence>
<keyword evidence="2 7" id="KW-0698">rRNA processing</keyword>
<protein>
    <recommendedName>
        <fullName evidence="7">Ribosomal RNA small subunit methyltransferase A</fullName>
        <ecNumber evidence="7">2.1.1.182</ecNumber>
    </recommendedName>
    <alternativeName>
        <fullName evidence="7">16S rRNA (adenine(1518)-N(6)/adenine(1519)-N(6))-dimethyltransferase</fullName>
    </alternativeName>
    <alternativeName>
        <fullName evidence="7">16S rRNA dimethyladenosine transferase</fullName>
    </alternativeName>
    <alternativeName>
        <fullName evidence="7">16S rRNA dimethylase</fullName>
    </alternativeName>
    <alternativeName>
        <fullName evidence="7">S-adenosylmethionine-6-N', N'-adenosyl(rRNA) dimethyltransferase</fullName>
    </alternativeName>
</protein>
<evidence type="ECO:0000259" key="9">
    <source>
        <dbReference type="SMART" id="SM00650"/>
    </source>
</evidence>
<dbReference type="SMART" id="SM00650">
    <property type="entry name" value="rADc"/>
    <property type="match status" value="1"/>
</dbReference>
<dbReference type="Pfam" id="PF00398">
    <property type="entry name" value="RrnaAD"/>
    <property type="match status" value="1"/>
</dbReference>
<evidence type="ECO:0000256" key="4">
    <source>
        <dbReference type="ARBA" id="ARBA00022679"/>
    </source>
</evidence>
<dbReference type="PROSITE" id="PS01131">
    <property type="entry name" value="RRNA_A_DIMETH"/>
    <property type="match status" value="1"/>
</dbReference>
<evidence type="ECO:0000256" key="8">
    <source>
        <dbReference type="PROSITE-ProRule" id="PRU01026"/>
    </source>
</evidence>
<evidence type="ECO:0000256" key="7">
    <source>
        <dbReference type="HAMAP-Rule" id="MF_00607"/>
    </source>
</evidence>
<dbReference type="InterPro" id="IPR020596">
    <property type="entry name" value="rRNA_Ade_Mease_Trfase_CS"/>
</dbReference>
<dbReference type="GO" id="GO:0005829">
    <property type="term" value="C:cytosol"/>
    <property type="evidence" value="ECO:0007669"/>
    <property type="project" value="TreeGrafter"/>
</dbReference>
<keyword evidence="5 7" id="KW-0949">S-adenosyl-L-methionine</keyword>
<comment type="function">
    <text evidence="7">Specifically dimethylates two adjacent adenosines (A1518 and A1519) in the loop of a conserved hairpin near the 3'-end of 16S rRNA in the 30S particle. May play a critical role in biogenesis of 30S subunits.</text>
</comment>
<dbReference type="InterPro" id="IPR001737">
    <property type="entry name" value="KsgA/Erm"/>
</dbReference>
<dbReference type="AlphaFoldDB" id="A0A926DIC4"/>
<evidence type="ECO:0000256" key="5">
    <source>
        <dbReference type="ARBA" id="ARBA00022691"/>
    </source>
</evidence>
<proteinExistence type="inferred from homology"/>
<keyword evidence="1 7" id="KW-0963">Cytoplasm</keyword>
<reference evidence="10" key="1">
    <citation type="submission" date="2020-08" db="EMBL/GenBank/DDBJ databases">
        <title>Genome public.</title>
        <authorList>
            <person name="Liu C."/>
            <person name="Sun Q."/>
        </authorList>
    </citation>
    <scope>NUCLEOTIDE SEQUENCE</scope>
    <source>
        <strain evidence="10">H8</strain>
    </source>
</reference>
<feature type="binding site" evidence="7 8">
    <location>
        <position position="100"/>
    </location>
    <ligand>
        <name>S-adenosyl-L-methionine</name>
        <dbReference type="ChEBI" id="CHEBI:59789"/>
    </ligand>
</feature>
<feature type="domain" description="Ribosomal RNA adenine methylase transferase N-terminal" evidence="9">
    <location>
        <begin position="34"/>
        <end position="209"/>
    </location>
</feature>
<dbReference type="InterPro" id="IPR029063">
    <property type="entry name" value="SAM-dependent_MTases_sf"/>
</dbReference>
<feature type="binding site" evidence="7 8">
    <location>
        <position position="29"/>
    </location>
    <ligand>
        <name>S-adenosyl-L-methionine</name>
        <dbReference type="ChEBI" id="CHEBI:59789"/>
    </ligand>
</feature>
<name>A0A926DIC4_9FIRM</name>
<comment type="catalytic activity">
    <reaction evidence="7">
        <text>adenosine(1518)/adenosine(1519) in 16S rRNA + 4 S-adenosyl-L-methionine = N(6)-dimethyladenosine(1518)/N(6)-dimethyladenosine(1519) in 16S rRNA + 4 S-adenosyl-L-homocysteine + 4 H(+)</text>
        <dbReference type="Rhea" id="RHEA:19609"/>
        <dbReference type="Rhea" id="RHEA-COMP:10232"/>
        <dbReference type="Rhea" id="RHEA-COMP:10233"/>
        <dbReference type="ChEBI" id="CHEBI:15378"/>
        <dbReference type="ChEBI" id="CHEBI:57856"/>
        <dbReference type="ChEBI" id="CHEBI:59789"/>
        <dbReference type="ChEBI" id="CHEBI:74411"/>
        <dbReference type="ChEBI" id="CHEBI:74493"/>
        <dbReference type="EC" id="2.1.1.182"/>
    </reaction>
</comment>
<keyword evidence="11" id="KW-1185">Reference proteome</keyword>